<dbReference type="InterPro" id="IPR027417">
    <property type="entry name" value="P-loop_NTPase"/>
</dbReference>
<keyword evidence="1" id="KW-0418">Kinase</keyword>
<dbReference type="Pfam" id="PF13189">
    <property type="entry name" value="Cytidylate_kin2"/>
    <property type="match status" value="1"/>
</dbReference>
<evidence type="ECO:0000313" key="1">
    <source>
        <dbReference type="EMBL" id="GLY80677.1"/>
    </source>
</evidence>
<gene>
    <name evidence="1" type="ORF">Airi01_089440</name>
</gene>
<dbReference type="EMBL" id="BSTJ01000015">
    <property type="protein sequence ID" value="GLY80677.1"/>
    <property type="molecule type" value="Genomic_DNA"/>
</dbReference>
<keyword evidence="1" id="KW-0808">Transferase</keyword>
<name>A0A9W6VVK9_9ACTN</name>
<dbReference type="GO" id="GO:0016301">
    <property type="term" value="F:kinase activity"/>
    <property type="evidence" value="ECO:0007669"/>
    <property type="project" value="UniProtKB-KW"/>
</dbReference>
<dbReference type="AlphaFoldDB" id="A0A9W6VVK9"/>
<sequence length="234" mass="26616">MRHGTRDDLLGRLIAEIGSATTTHSLRVAIDGPPAAGKTTLADELAVVLRAQGREVIRATIDDFLFPRAQRYRRGQYSPEGCYFDAHDHDSMRRVLLDPLGPNGDRRFQTAVYHRETDTTLSLPVATARADAVLLFDGVFLLRPELLDRWDLSIFMAVTFDRTLDRAQARGTALAGLTADTTEIERSWRNRYIPSQRLYFTRDHPTDHADIIVNNDELQRPAWDVRKHRSAHEI</sequence>
<dbReference type="Gene3D" id="3.40.50.300">
    <property type="entry name" value="P-loop containing nucleotide triphosphate hydrolases"/>
    <property type="match status" value="1"/>
</dbReference>
<proteinExistence type="predicted"/>
<dbReference type="SUPFAM" id="SSF52540">
    <property type="entry name" value="P-loop containing nucleoside triphosphate hydrolases"/>
    <property type="match status" value="1"/>
</dbReference>
<dbReference type="Proteomes" id="UP001165135">
    <property type="component" value="Unassembled WGS sequence"/>
</dbReference>
<evidence type="ECO:0000313" key="2">
    <source>
        <dbReference type="Proteomes" id="UP001165135"/>
    </source>
</evidence>
<reference evidence="1" key="1">
    <citation type="submission" date="2023-03" db="EMBL/GenBank/DDBJ databases">
        <title>Actinoallomurus iriomotensis NBRC 103681.</title>
        <authorList>
            <person name="Ichikawa N."/>
            <person name="Sato H."/>
            <person name="Tonouchi N."/>
        </authorList>
    </citation>
    <scope>NUCLEOTIDE SEQUENCE</scope>
    <source>
        <strain evidence="1">NBRC 103681</strain>
    </source>
</reference>
<accession>A0A9W6VVK9</accession>
<comment type="caution">
    <text evidence="1">The sequence shown here is derived from an EMBL/GenBank/DDBJ whole genome shotgun (WGS) entry which is preliminary data.</text>
</comment>
<dbReference type="RefSeq" id="WP_285633922.1">
    <property type="nucleotide sequence ID" value="NZ_BSTJ01000015.1"/>
</dbReference>
<protein>
    <submittedName>
        <fullName evidence="1">Uridine kinase</fullName>
    </submittedName>
</protein>
<organism evidence="1 2">
    <name type="scientific">Actinoallomurus iriomotensis</name>
    <dbReference type="NCBI Taxonomy" id="478107"/>
    <lineage>
        <taxon>Bacteria</taxon>
        <taxon>Bacillati</taxon>
        <taxon>Actinomycetota</taxon>
        <taxon>Actinomycetes</taxon>
        <taxon>Streptosporangiales</taxon>
        <taxon>Thermomonosporaceae</taxon>
        <taxon>Actinoallomurus</taxon>
    </lineage>
</organism>